<evidence type="ECO:0000313" key="1">
    <source>
        <dbReference type="EMBL" id="MBB4265731.1"/>
    </source>
</evidence>
<dbReference type="Proteomes" id="UP000554286">
    <property type="component" value="Unassembled WGS sequence"/>
</dbReference>
<organism evidence="1 2">
    <name type="scientific">Roseospira visakhapatnamensis</name>
    <dbReference type="NCBI Taxonomy" id="390880"/>
    <lineage>
        <taxon>Bacteria</taxon>
        <taxon>Pseudomonadati</taxon>
        <taxon>Pseudomonadota</taxon>
        <taxon>Alphaproteobacteria</taxon>
        <taxon>Rhodospirillales</taxon>
        <taxon>Rhodospirillaceae</taxon>
        <taxon>Roseospira</taxon>
    </lineage>
</organism>
<evidence type="ECO:0008006" key="3">
    <source>
        <dbReference type="Google" id="ProtNLM"/>
    </source>
</evidence>
<protein>
    <recommendedName>
        <fullName evidence="3">Glutathione S-transferase</fullName>
    </recommendedName>
</protein>
<dbReference type="EMBL" id="JACIGK010000008">
    <property type="protein sequence ID" value="MBB4265731.1"/>
    <property type="molecule type" value="Genomic_DNA"/>
</dbReference>
<keyword evidence="2" id="KW-1185">Reference proteome</keyword>
<name>A0A7W6W9R3_9PROT</name>
<accession>A0A7W6W9R3</accession>
<reference evidence="1 2" key="1">
    <citation type="submission" date="2020-08" db="EMBL/GenBank/DDBJ databases">
        <title>Genome sequencing of Purple Non-Sulfur Bacteria from various extreme environments.</title>
        <authorList>
            <person name="Mayer M."/>
        </authorList>
    </citation>
    <scope>NUCLEOTIDE SEQUENCE [LARGE SCALE GENOMIC DNA]</scope>
    <source>
        <strain evidence="1 2">JA131</strain>
    </source>
</reference>
<comment type="caution">
    <text evidence="1">The sequence shown here is derived from an EMBL/GenBank/DDBJ whole genome shotgun (WGS) entry which is preliminary data.</text>
</comment>
<proteinExistence type="predicted"/>
<gene>
    <name evidence="1" type="ORF">GGD89_001355</name>
</gene>
<sequence length="30" mass="3337">MPQPDIHLYTTATMNGYKSVLFLEEAGVPL</sequence>
<evidence type="ECO:0000313" key="2">
    <source>
        <dbReference type="Proteomes" id="UP000554286"/>
    </source>
</evidence>
<dbReference type="AlphaFoldDB" id="A0A7W6W9R3"/>